<dbReference type="GO" id="GO:0016301">
    <property type="term" value="F:kinase activity"/>
    <property type="evidence" value="ECO:0007669"/>
    <property type="project" value="UniProtKB-KW"/>
</dbReference>
<dbReference type="Pfam" id="PF00391">
    <property type="entry name" value="PEP-utilizers"/>
    <property type="match status" value="1"/>
</dbReference>
<evidence type="ECO:0000256" key="2">
    <source>
        <dbReference type="ARBA" id="ARBA00001946"/>
    </source>
</evidence>
<feature type="binding site" evidence="19">
    <location>
        <position position="465"/>
    </location>
    <ligand>
        <name>phosphoenolpyruvate</name>
        <dbReference type="ChEBI" id="CHEBI:58702"/>
    </ligand>
</feature>
<dbReference type="AlphaFoldDB" id="A0A1G5FVM0"/>
<dbReference type="GO" id="GO:0005737">
    <property type="term" value="C:cytoplasm"/>
    <property type="evidence" value="ECO:0007669"/>
    <property type="project" value="UniProtKB-SubCell"/>
</dbReference>
<dbReference type="PROSITE" id="PS00370">
    <property type="entry name" value="PEP_ENZYMES_PHOS_SITE"/>
    <property type="match status" value="1"/>
</dbReference>
<evidence type="ECO:0000256" key="1">
    <source>
        <dbReference type="ARBA" id="ARBA00000683"/>
    </source>
</evidence>
<feature type="domain" description="PEP-utilising enzyme C-terminal" evidence="22">
    <location>
        <begin position="251"/>
        <end position="540"/>
    </location>
</feature>
<dbReference type="PIRSF" id="PIRSF000732">
    <property type="entry name" value="PTS_enzyme_I"/>
    <property type="match status" value="1"/>
</dbReference>
<dbReference type="SUPFAM" id="SSF52009">
    <property type="entry name" value="Phosphohistidine domain"/>
    <property type="match status" value="1"/>
</dbReference>
<dbReference type="Gene3D" id="3.50.30.10">
    <property type="entry name" value="Phosphohistidine domain"/>
    <property type="match status" value="1"/>
</dbReference>
<feature type="binding site" evidence="20">
    <location>
        <position position="455"/>
    </location>
    <ligand>
        <name>Mg(2+)</name>
        <dbReference type="ChEBI" id="CHEBI:18420"/>
    </ligand>
</feature>
<dbReference type="InterPro" id="IPR036637">
    <property type="entry name" value="Phosphohistidine_dom_sf"/>
</dbReference>
<comment type="catalytic activity">
    <reaction evidence="1 17">
        <text>L-histidyl-[protein] + phosphoenolpyruvate = N(pros)-phospho-L-histidyl-[protein] + pyruvate</text>
        <dbReference type="Rhea" id="RHEA:23880"/>
        <dbReference type="Rhea" id="RHEA-COMP:9745"/>
        <dbReference type="Rhea" id="RHEA-COMP:9746"/>
        <dbReference type="ChEBI" id="CHEBI:15361"/>
        <dbReference type="ChEBI" id="CHEBI:29979"/>
        <dbReference type="ChEBI" id="CHEBI:58702"/>
        <dbReference type="ChEBI" id="CHEBI:64837"/>
        <dbReference type="EC" id="2.7.3.9"/>
    </reaction>
</comment>
<comment type="function">
    <text evidence="3 17">General (non sugar-specific) component of the phosphoenolpyruvate-dependent sugar phosphotransferase system (sugar PTS). This major carbohydrate active-transport system catalyzes the phosphorylation of incoming sugar substrates concomitantly with their translocation across the cell membrane. Enzyme I transfers the phosphoryl group from phosphoenolpyruvate (PEP) to the phosphoryl carrier protein (HPr).</text>
</comment>
<feature type="binding site" evidence="19">
    <location>
        <position position="296"/>
    </location>
    <ligand>
        <name>phosphoenolpyruvate</name>
        <dbReference type="ChEBI" id="CHEBI:58702"/>
    </ligand>
</feature>
<feature type="active site" description="Tele-phosphohistidine intermediate" evidence="18">
    <location>
        <position position="189"/>
    </location>
</feature>
<evidence type="ECO:0000259" key="22">
    <source>
        <dbReference type="Pfam" id="PF02896"/>
    </source>
</evidence>
<keyword evidence="11 17" id="KW-0808">Transferase</keyword>
<dbReference type="OrthoDB" id="9765468at2"/>
<evidence type="ECO:0000256" key="18">
    <source>
        <dbReference type="PIRSR" id="PIRSR000732-1"/>
    </source>
</evidence>
<dbReference type="PROSITE" id="PS00742">
    <property type="entry name" value="PEP_ENZYMES_2"/>
    <property type="match status" value="1"/>
</dbReference>
<dbReference type="InterPro" id="IPR024692">
    <property type="entry name" value="PTS_EI"/>
</dbReference>
<dbReference type="InterPro" id="IPR036618">
    <property type="entry name" value="PtsI_HPr-bd_sf"/>
</dbReference>
<keyword evidence="9 17" id="KW-0963">Cytoplasm</keyword>
<keyword evidence="24" id="KW-0670">Pyruvate</keyword>
<evidence type="ECO:0000256" key="7">
    <source>
        <dbReference type="ARBA" id="ARBA00016544"/>
    </source>
</evidence>
<organism evidence="24 25">
    <name type="scientific">Alkaliphilus peptidifermentans DSM 18978</name>
    <dbReference type="NCBI Taxonomy" id="1120976"/>
    <lineage>
        <taxon>Bacteria</taxon>
        <taxon>Bacillati</taxon>
        <taxon>Bacillota</taxon>
        <taxon>Clostridia</taxon>
        <taxon>Peptostreptococcales</taxon>
        <taxon>Natronincolaceae</taxon>
        <taxon>Alkaliphilus</taxon>
    </lineage>
</organism>
<feature type="domain" description="PEP-utilising enzyme mobile" evidence="21">
    <location>
        <begin position="153"/>
        <end position="225"/>
    </location>
</feature>
<dbReference type="Proteomes" id="UP000198636">
    <property type="component" value="Unassembled WGS sequence"/>
</dbReference>
<keyword evidence="10 17" id="KW-0762">Sugar transport</keyword>
<evidence type="ECO:0000256" key="6">
    <source>
        <dbReference type="ARBA" id="ARBA00012232"/>
    </source>
</evidence>
<evidence type="ECO:0000259" key="21">
    <source>
        <dbReference type="Pfam" id="PF00391"/>
    </source>
</evidence>
<evidence type="ECO:0000259" key="23">
    <source>
        <dbReference type="Pfam" id="PF05524"/>
    </source>
</evidence>
<comment type="cofactor">
    <cofactor evidence="2 17 20">
        <name>Mg(2+)</name>
        <dbReference type="ChEBI" id="CHEBI:18420"/>
    </cofactor>
</comment>
<name>A0A1G5FVM0_9FIRM</name>
<keyword evidence="14 17" id="KW-0418">Kinase</keyword>
<reference evidence="24 25" key="1">
    <citation type="submission" date="2016-10" db="EMBL/GenBank/DDBJ databases">
        <authorList>
            <person name="de Groot N.N."/>
        </authorList>
    </citation>
    <scope>NUCLEOTIDE SEQUENCE [LARGE SCALE GENOMIC DNA]</scope>
    <source>
        <strain evidence="24 25">DSM 18978</strain>
    </source>
</reference>
<dbReference type="GO" id="GO:0009401">
    <property type="term" value="P:phosphoenolpyruvate-dependent sugar phosphotransferase system"/>
    <property type="evidence" value="ECO:0007669"/>
    <property type="project" value="UniProtKB-KW"/>
</dbReference>
<dbReference type="Pfam" id="PF05524">
    <property type="entry name" value="PEP-utilisers_N"/>
    <property type="match status" value="1"/>
</dbReference>
<dbReference type="InterPro" id="IPR040442">
    <property type="entry name" value="Pyrv_kinase-like_dom_sf"/>
</dbReference>
<sequence>MNTGIGASSGIGIGKALLVYEPEIVINNDKIYGQEAQAELLKIQDAISKSINQLKEIKKKSELNNNQEAADIIETHISLLNDPVLFESIESNVIEKNMNGPLAVNEAINQQVLIFDAIDDPYIKERAKDIQDIGNRIIHNLLNINPQEIFQLEEAVILVGKDITPAQMALIDKTYVQGIVAEIGGETCHTAILARNMEIPAVLGVKGICDLIQKDVLIAIDGTKGTVEYDLSEETLMEYKEKIQQDEQAKKELSIYKNCVTRTKDGRHVELGGNIGLPQDVNSVFEYGAEGIGLFRTEFLFMDTPHLPSEEVQFDAYRSVVEKMGSKPVIIRTLDIGGDKNIPYLDLPKEENPFLGYRAIRICFDRIDIFKSQLRAILRASAYGNARIMYPMIASVEEVIQANAILSEVKSDLLENDIPFNSKIEVGVMIEIPSAAITADLIIKEVDFFSIGTNDLTQYTLAADRMNDKVRYIYNSFHPSLLRLIKNVIDTSHSHGKFTGMCGEFAGNPLAAIMLLGMGLDEFSMSPSSIPKIRQIINSVSYSDAQKICDEVMELSSPNEIEAHLKERLSEILNSII</sequence>
<accession>A0A1G5FVM0</accession>
<dbReference type="Gene3D" id="1.10.274.10">
    <property type="entry name" value="PtsI, HPr-binding domain"/>
    <property type="match status" value="1"/>
</dbReference>
<dbReference type="Gene3D" id="3.20.20.60">
    <property type="entry name" value="Phosphoenolpyruvate-binding domains"/>
    <property type="match status" value="1"/>
</dbReference>
<evidence type="ECO:0000256" key="12">
    <source>
        <dbReference type="ARBA" id="ARBA00022683"/>
    </source>
</evidence>
<dbReference type="GO" id="GO:0046872">
    <property type="term" value="F:metal ion binding"/>
    <property type="evidence" value="ECO:0007669"/>
    <property type="project" value="UniProtKB-KW"/>
</dbReference>
<feature type="binding site" evidence="20">
    <location>
        <position position="431"/>
    </location>
    <ligand>
        <name>Mg(2+)</name>
        <dbReference type="ChEBI" id="CHEBI:18420"/>
    </ligand>
</feature>
<keyword evidence="25" id="KW-1185">Reference proteome</keyword>
<keyword evidence="15 17" id="KW-0460">Magnesium</keyword>
<feature type="domain" description="Phosphotransferase system enzyme I N-terminal" evidence="23">
    <location>
        <begin position="3"/>
        <end position="126"/>
    </location>
</feature>
<evidence type="ECO:0000256" key="16">
    <source>
        <dbReference type="ARBA" id="ARBA00033235"/>
    </source>
</evidence>
<evidence type="ECO:0000256" key="10">
    <source>
        <dbReference type="ARBA" id="ARBA00022597"/>
    </source>
</evidence>
<evidence type="ECO:0000256" key="20">
    <source>
        <dbReference type="PIRSR" id="PIRSR000732-3"/>
    </source>
</evidence>
<keyword evidence="8 17" id="KW-0813">Transport</keyword>
<dbReference type="InterPro" id="IPR023151">
    <property type="entry name" value="PEP_util_CS"/>
</dbReference>
<keyword evidence="13 17" id="KW-0479">Metal-binding</keyword>
<dbReference type="NCBIfam" id="TIGR01417">
    <property type="entry name" value="PTS_I_fam"/>
    <property type="match status" value="1"/>
</dbReference>
<evidence type="ECO:0000313" key="24">
    <source>
        <dbReference type="EMBL" id="SCY43345.1"/>
    </source>
</evidence>
<dbReference type="SUPFAM" id="SSF51621">
    <property type="entry name" value="Phosphoenolpyruvate/pyruvate domain"/>
    <property type="match status" value="1"/>
</dbReference>
<dbReference type="InterPro" id="IPR008279">
    <property type="entry name" value="PEP-util_enz_mobile_dom"/>
</dbReference>
<protein>
    <recommendedName>
        <fullName evidence="7 17">Phosphoenolpyruvate-protein phosphotransferase</fullName>
        <ecNumber evidence="6 17">2.7.3.9</ecNumber>
    </recommendedName>
    <alternativeName>
        <fullName evidence="16 17">Phosphotransferase system, enzyme I</fullName>
    </alternativeName>
</protein>
<evidence type="ECO:0000256" key="9">
    <source>
        <dbReference type="ARBA" id="ARBA00022490"/>
    </source>
</evidence>
<dbReference type="InterPro" id="IPR015813">
    <property type="entry name" value="Pyrv/PenolPyrv_kinase-like_dom"/>
</dbReference>
<evidence type="ECO:0000256" key="8">
    <source>
        <dbReference type="ARBA" id="ARBA00022448"/>
    </source>
</evidence>
<comment type="similarity">
    <text evidence="5 17">Belongs to the PEP-utilizing enzyme family.</text>
</comment>
<dbReference type="STRING" id="1120976.SAMN03080606_01510"/>
<evidence type="ECO:0000256" key="17">
    <source>
        <dbReference type="PIRNR" id="PIRNR000732"/>
    </source>
</evidence>
<comment type="subcellular location">
    <subcellularLocation>
        <location evidence="4 17">Cytoplasm</location>
    </subcellularLocation>
</comment>
<dbReference type="GO" id="GO:0008965">
    <property type="term" value="F:phosphoenolpyruvate-protein phosphotransferase activity"/>
    <property type="evidence" value="ECO:0007669"/>
    <property type="project" value="UniProtKB-EC"/>
</dbReference>
<evidence type="ECO:0000256" key="4">
    <source>
        <dbReference type="ARBA" id="ARBA00004496"/>
    </source>
</evidence>
<evidence type="ECO:0000256" key="5">
    <source>
        <dbReference type="ARBA" id="ARBA00007837"/>
    </source>
</evidence>
<dbReference type="RefSeq" id="WP_091541821.1">
    <property type="nucleotide sequence ID" value="NZ_FMUS01000008.1"/>
</dbReference>
<dbReference type="EC" id="2.7.3.9" evidence="6 17"/>
<dbReference type="InterPro" id="IPR008731">
    <property type="entry name" value="PTS_EIN"/>
</dbReference>
<evidence type="ECO:0000256" key="11">
    <source>
        <dbReference type="ARBA" id="ARBA00022679"/>
    </source>
</evidence>
<feature type="binding site" evidence="19">
    <location>
        <begin position="454"/>
        <end position="455"/>
    </location>
    <ligand>
        <name>phosphoenolpyruvate</name>
        <dbReference type="ChEBI" id="CHEBI:58702"/>
    </ligand>
</feature>
<dbReference type="PANTHER" id="PTHR46244">
    <property type="entry name" value="PHOSPHOENOLPYRUVATE-PROTEIN PHOSPHOTRANSFERASE"/>
    <property type="match status" value="1"/>
</dbReference>
<dbReference type="PRINTS" id="PR01736">
    <property type="entry name" value="PHPHTRNFRASE"/>
</dbReference>
<keyword evidence="12 17" id="KW-0598">Phosphotransferase system</keyword>
<dbReference type="InterPro" id="IPR050499">
    <property type="entry name" value="PEP-utilizing_PTS_enzyme"/>
</dbReference>
<dbReference type="PANTHER" id="PTHR46244:SF3">
    <property type="entry name" value="PHOSPHOENOLPYRUVATE-PROTEIN PHOSPHOTRANSFERASE"/>
    <property type="match status" value="1"/>
</dbReference>
<dbReference type="SUPFAM" id="SSF47831">
    <property type="entry name" value="Enzyme I of the PEP:sugar phosphotransferase system HPr-binding (sub)domain"/>
    <property type="match status" value="1"/>
</dbReference>
<evidence type="ECO:0000256" key="19">
    <source>
        <dbReference type="PIRSR" id="PIRSR000732-2"/>
    </source>
</evidence>
<feature type="active site" description="Proton donor" evidence="18">
    <location>
        <position position="502"/>
    </location>
</feature>
<evidence type="ECO:0000256" key="14">
    <source>
        <dbReference type="ARBA" id="ARBA00022777"/>
    </source>
</evidence>
<evidence type="ECO:0000256" key="13">
    <source>
        <dbReference type="ARBA" id="ARBA00022723"/>
    </source>
</evidence>
<gene>
    <name evidence="24" type="ORF">SAMN03080606_01510</name>
</gene>
<evidence type="ECO:0000256" key="3">
    <source>
        <dbReference type="ARBA" id="ARBA00002728"/>
    </source>
</evidence>
<dbReference type="InterPro" id="IPR018274">
    <property type="entry name" value="PEP_util_AS"/>
</dbReference>
<dbReference type="EMBL" id="FMUS01000008">
    <property type="protein sequence ID" value="SCY43345.1"/>
    <property type="molecule type" value="Genomic_DNA"/>
</dbReference>
<evidence type="ECO:0000313" key="25">
    <source>
        <dbReference type="Proteomes" id="UP000198636"/>
    </source>
</evidence>
<dbReference type="InterPro" id="IPR006318">
    <property type="entry name" value="PTS_EI-like"/>
</dbReference>
<proteinExistence type="inferred from homology"/>
<evidence type="ECO:0000256" key="15">
    <source>
        <dbReference type="ARBA" id="ARBA00022842"/>
    </source>
</evidence>
<feature type="binding site" evidence="19">
    <location>
        <position position="332"/>
    </location>
    <ligand>
        <name>phosphoenolpyruvate</name>
        <dbReference type="ChEBI" id="CHEBI:58702"/>
    </ligand>
</feature>
<dbReference type="Pfam" id="PF02896">
    <property type="entry name" value="PEP-utilizers_C"/>
    <property type="match status" value="1"/>
</dbReference>
<dbReference type="InterPro" id="IPR000121">
    <property type="entry name" value="PEP_util_C"/>
</dbReference>